<sequence>MDSAFSLSSSSSSSSANGTSMVHCSPILPNPMASLLHDLSSSDSSTASSPLKHSLVFARTLAFAFSVSPTIVTAHPYQGPDEENFFDGFKDKPDEHPQPQQQQRQEQLYQQQSQ</sequence>
<dbReference type="Proteomes" id="UP000723463">
    <property type="component" value="Unassembled WGS sequence"/>
</dbReference>
<dbReference type="EMBL" id="JAAAXW010000072">
    <property type="protein sequence ID" value="KAF9545444.1"/>
    <property type="molecule type" value="Genomic_DNA"/>
</dbReference>
<accession>A0A9P6F9G2</accession>
<keyword evidence="3" id="KW-1185">Reference proteome</keyword>
<name>A0A9P6F9G2_9FUNG</name>
<gene>
    <name evidence="2" type="ORF">EC957_010974</name>
</gene>
<feature type="compositionally biased region" description="Low complexity" evidence="1">
    <location>
        <begin position="98"/>
        <end position="114"/>
    </location>
</feature>
<evidence type="ECO:0000313" key="2">
    <source>
        <dbReference type="EMBL" id="KAF9545444.1"/>
    </source>
</evidence>
<proteinExistence type="predicted"/>
<feature type="region of interest" description="Disordered" evidence="1">
    <location>
        <begin position="1"/>
        <end position="24"/>
    </location>
</feature>
<comment type="caution">
    <text evidence="2">The sequence shown here is derived from an EMBL/GenBank/DDBJ whole genome shotgun (WGS) entry which is preliminary data.</text>
</comment>
<evidence type="ECO:0000313" key="3">
    <source>
        <dbReference type="Proteomes" id="UP000723463"/>
    </source>
</evidence>
<feature type="region of interest" description="Disordered" evidence="1">
    <location>
        <begin position="74"/>
        <end position="114"/>
    </location>
</feature>
<reference evidence="2" key="1">
    <citation type="journal article" date="2020" name="Fungal Divers.">
        <title>Resolving the Mortierellaceae phylogeny through synthesis of multi-gene phylogenetics and phylogenomics.</title>
        <authorList>
            <person name="Vandepol N."/>
            <person name="Liber J."/>
            <person name="Desiro A."/>
            <person name="Na H."/>
            <person name="Kennedy M."/>
            <person name="Barry K."/>
            <person name="Grigoriev I.V."/>
            <person name="Miller A.N."/>
            <person name="O'Donnell K."/>
            <person name="Stajich J.E."/>
            <person name="Bonito G."/>
        </authorList>
    </citation>
    <scope>NUCLEOTIDE SEQUENCE</scope>
    <source>
        <strain evidence="2">NRRL 2591</strain>
    </source>
</reference>
<feature type="compositionally biased region" description="Basic and acidic residues" evidence="1">
    <location>
        <begin position="88"/>
        <end position="97"/>
    </location>
</feature>
<protein>
    <submittedName>
        <fullName evidence="2">Uncharacterized protein</fullName>
    </submittedName>
</protein>
<feature type="compositionally biased region" description="Low complexity" evidence="1">
    <location>
        <begin position="1"/>
        <end position="15"/>
    </location>
</feature>
<organism evidence="2 3">
    <name type="scientific">Mortierella hygrophila</name>
    <dbReference type="NCBI Taxonomy" id="979708"/>
    <lineage>
        <taxon>Eukaryota</taxon>
        <taxon>Fungi</taxon>
        <taxon>Fungi incertae sedis</taxon>
        <taxon>Mucoromycota</taxon>
        <taxon>Mortierellomycotina</taxon>
        <taxon>Mortierellomycetes</taxon>
        <taxon>Mortierellales</taxon>
        <taxon>Mortierellaceae</taxon>
        <taxon>Mortierella</taxon>
    </lineage>
</organism>
<dbReference type="AlphaFoldDB" id="A0A9P6F9G2"/>
<evidence type="ECO:0000256" key="1">
    <source>
        <dbReference type="SAM" id="MobiDB-lite"/>
    </source>
</evidence>